<evidence type="ECO:0000256" key="4">
    <source>
        <dbReference type="SAM" id="MobiDB-lite"/>
    </source>
</evidence>
<sequence length="281" mass="32050">MAEATDCEPVSKRLRSKSSDDEEVETVPEEEIESLQELEGEAEVELEDGERFVSPKKPLQMYQGRFVPKNTAVNMKWAVKNFIDWKASYNGRHPEEPCPDEVLLSDNPTELSLWLQRHILKNKECVLNIFNREDPDFKKLFKTCDCYFRGLRDDGVGSESSATEALTKEDEEKLWASKVLDPSHPKGLLNVVFFLNGKNFALRGDNEHRSLKLSQIKRNISPEGKLRYTYTENCSKNRAGGFNQLNVPNKVVHQHAEGISTKCIPMTSEINSLGKSLFKKL</sequence>
<evidence type="ECO:0000313" key="7">
    <source>
        <dbReference type="Proteomes" id="UP000007879"/>
    </source>
</evidence>
<dbReference type="KEGG" id="aqu:105314512"/>
<accession>A0AAN0IPZ5</accession>
<dbReference type="AlphaFoldDB" id="A0AAN0IPZ5"/>
<keyword evidence="2" id="KW-0597">Phosphoprotein</keyword>
<keyword evidence="3" id="KW-0832">Ubl conjugation</keyword>
<dbReference type="PANTHER" id="PTHR21446">
    <property type="entry name" value="DUF3504 DOMAIN-CONTAINING PROTEIN"/>
    <property type="match status" value="1"/>
</dbReference>
<feature type="domain" description="ZMYM2-like/QRICH1 C-terminal" evidence="5">
    <location>
        <begin position="167"/>
        <end position="231"/>
    </location>
</feature>
<reference evidence="7" key="1">
    <citation type="journal article" date="2010" name="Nature">
        <title>The Amphimedon queenslandica genome and the evolution of animal complexity.</title>
        <authorList>
            <person name="Srivastava M."/>
            <person name="Simakov O."/>
            <person name="Chapman J."/>
            <person name="Fahey B."/>
            <person name="Gauthier M.E."/>
            <person name="Mitros T."/>
            <person name="Richards G.S."/>
            <person name="Conaco C."/>
            <person name="Dacre M."/>
            <person name="Hellsten U."/>
            <person name="Larroux C."/>
            <person name="Putnam N.H."/>
            <person name="Stanke M."/>
            <person name="Adamska M."/>
            <person name="Darling A."/>
            <person name="Degnan S.M."/>
            <person name="Oakley T.H."/>
            <person name="Plachetzki D.C."/>
            <person name="Zhai Y."/>
            <person name="Adamski M."/>
            <person name="Calcino A."/>
            <person name="Cummins S.F."/>
            <person name="Goodstein D.M."/>
            <person name="Harris C."/>
            <person name="Jackson D.J."/>
            <person name="Leys S.P."/>
            <person name="Shu S."/>
            <person name="Woodcroft B.J."/>
            <person name="Vervoort M."/>
            <person name="Kosik K.S."/>
            <person name="Manning G."/>
            <person name="Degnan B.M."/>
            <person name="Rokhsar D.S."/>
        </authorList>
    </citation>
    <scope>NUCLEOTIDE SEQUENCE [LARGE SCALE GENOMIC DNA]</scope>
</reference>
<reference evidence="6" key="2">
    <citation type="submission" date="2024-06" db="UniProtKB">
        <authorList>
            <consortium name="EnsemblMetazoa"/>
        </authorList>
    </citation>
    <scope>IDENTIFICATION</scope>
</reference>
<dbReference type="Pfam" id="PF12012">
    <property type="entry name" value="DUF3504"/>
    <property type="match status" value="1"/>
</dbReference>
<evidence type="ECO:0000256" key="1">
    <source>
        <dbReference type="ARBA" id="ARBA00022499"/>
    </source>
</evidence>
<name>A0AAN0IPZ5_AMPQE</name>
<evidence type="ECO:0000313" key="6">
    <source>
        <dbReference type="EnsemblMetazoa" id="XP_011407023.1"/>
    </source>
</evidence>
<dbReference type="PANTHER" id="PTHR21446:SF12">
    <property type="entry name" value="POTASSIUM CHANNEL TETRAMERIZATION DOMAIN CONTAINING 1"/>
    <property type="match status" value="1"/>
</dbReference>
<dbReference type="RefSeq" id="XP_011407023.1">
    <property type="nucleotide sequence ID" value="XM_011408721.1"/>
</dbReference>
<keyword evidence="1" id="KW-1017">Isopeptide bond</keyword>
<proteinExistence type="predicted"/>
<dbReference type="Proteomes" id="UP000007879">
    <property type="component" value="Unassembled WGS sequence"/>
</dbReference>
<feature type="region of interest" description="Disordered" evidence="4">
    <location>
        <begin position="1"/>
        <end position="42"/>
    </location>
</feature>
<evidence type="ECO:0000259" key="5">
    <source>
        <dbReference type="Pfam" id="PF12012"/>
    </source>
</evidence>
<evidence type="ECO:0000256" key="2">
    <source>
        <dbReference type="ARBA" id="ARBA00022553"/>
    </source>
</evidence>
<keyword evidence="7" id="KW-1185">Reference proteome</keyword>
<dbReference type="InterPro" id="IPR021893">
    <property type="entry name" value="ZMYM2-like_C"/>
</dbReference>
<organism evidence="6 7">
    <name type="scientific">Amphimedon queenslandica</name>
    <name type="common">Sponge</name>
    <dbReference type="NCBI Taxonomy" id="400682"/>
    <lineage>
        <taxon>Eukaryota</taxon>
        <taxon>Metazoa</taxon>
        <taxon>Porifera</taxon>
        <taxon>Demospongiae</taxon>
        <taxon>Heteroscleromorpha</taxon>
        <taxon>Haplosclerida</taxon>
        <taxon>Niphatidae</taxon>
        <taxon>Amphimedon</taxon>
    </lineage>
</organism>
<evidence type="ECO:0000256" key="3">
    <source>
        <dbReference type="ARBA" id="ARBA00022843"/>
    </source>
</evidence>
<dbReference type="InterPro" id="IPR052787">
    <property type="entry name" value="MAVS"/>
</dbReference>
<protein>
    <recommendedName>
        <fullName evidence="5">ZMYM2-like/QRICH1 C-terminal domain-containing protein</fullName>
    </recommendedName>
</protein>
<dbReference type="GeneID" id="105314512"/>
<dbReference type="EnsemblMetazoa" id="XM_011408721.1">
    <property type="protein sequence ID" value="XP_011407023.1"/>
    <property type="gene ID" value="LOC105314512"/>
</dbReference>
<feature type="compositionally biased region" description="Acidic residues" evidence="4">
    <location>
        <begin position="20"/>
        <end position="42"/>
    </location>
</feature>